<proteinExistence type="predicted"/>
<keyword evidence="2" id="KW-1185">Reference proteome</keyword>
<accession>A0AAN9FLW9</accession>
<sequence length="189" mass="21630">MTSLLKAREIIVNGSMWKVGNGEHIKTWGDKWVPHAGYNLIHNGEEYADLQDLFFVRGIIDPEAKTWGIHKVSTIFNEGERKLIMQIPLCGLNNPDSLTLPFECNGEYSVRSSYNFFLEGRTNHASSSGGPHFVHWKKVTPIWLASDLSYRADAYHYSTAMEWFSNIFVTLNSDIFDIAFPLIYAIYMD</sequence>
<name>A0AAN9FLW9_CLITE</name>
<evidence type="ECO:0000313" key="2">
    <source>
        <dbReference type="Proteomes" id="UP001359559"/>
    </source>
</evidence>
<comment type="caution">
    <text evidence="1">The sequence shown here is derived from an EMBL/GenBank/DDBJ whole genome shotgun (WGS) entry which is preliminary data.</text>
</comment>
<dbReference type="AlphaFoldDB" id="A0AAN9FLW9"/>
<reference evidence="1 2" key="1">
    <citation type="submission" date="2024-01" db="EMBL/GenBank/DDBJ databases">
        <title>The genomes of 5 underutilized Papilionoideae crops provide insights into root nodulation and disease resistance.</title>
        <authorList>
            <person name="Yuan L."/>
        </authorList>
    </citation>
    <scope>NUCLEOTIDE SEQUENCE [LARGE SCALE GENOMIC DNA]</scope>
    <source>
        <strain evidence="1">LY-2023</strain>
        <tissue evidence="1">Leaf</tissue>
    </source>
</reference>
<gene>
    <name evidence="1" type="ORF">RJT34_23921</name>
</gene>
<evidence type="ECO:0000313" key="1">
    <source>
        <dbReference type="EMBL" id="KAK7278882.1"/>
    </source>
</evidence>
<protein>
    <submittedName>
        <fullName evidence="1">Uncharacterized protein</fullName>
    </submittedName>
</protein>
<organism evidence="1 2">
    <name type="scientific">Clitoria ternatea</name>
    <name type="common">Butterfly pea</name>
    <dbReference type="NCBI Taxonomy" id="43366"/>
    <lineage>
        <taxon>Eukaryota</taxon>
        <taxon>Viridiplantae</taxon>
        <taxon>Streptophyta</taxon>
        <taxon>Embryophyta</taxon>
        <taxon>Tracheophyta</taxon>
        <taxon>Spermatophyta</taxon>
        <taxon>Magnoliopsida</taxon>
        <taxon>eudicotyledons</taxon>
        <taxon>Gunneridae</taxon>
        <taxon>Pentapetalae</taxon>
        <taxon>rosids</taxon>
        <taxon>fabids</taxon>
        <taxon>Fabales</taxon>
        <taxon>Fabaceae</taxon>
        <taxon>Papilionoideae</taxon>
        <taxon>50 kb inversion clade</taxon>
        <taxon>NPAAA clade</taxon>
        <taxon>indigoferoid/millettioid clade</taxon>
        <taxon>Phaseoleae</taxon>
        <taxon>Clitoria</taxon>
    </lineage>
</organism>
<dbReference type="EMBL" id="JAYKXN010000006">
    <property type="protein sequence ID" value="KAK7278882.1"/>
    <property type="molecule type" value="Genomic_DNA"/>
</dbReference>
<dbReference type="Proteomes" id="UP001359559">
    <property type="component" value="Unassembled WGS sequence"/>
</dbReference>